<dbReference type="RefSeq" id="WP_135568300.1">
    <property type="nucleotide sequence ID" value="NZ_RQFN01000002.1"/>
</dbReference>
<dbReference type="EMBL" id="RQFO01000019">
    <property type="protein sequence ID" value="TGK95074.1"/>
    <property type="molecule type" value="Genomic_DNA"/>
</dbReference>
<dbReference type="SMART" id="SM00860">
    <property type="entry name" value="SMI1_KNR4"/>
    <property type="match status" value="1"/>
</dbReference>
<dbReference type="Pfam" id="PF14567">
    <property type="entry name" value="SUKH_5"/>
    <property type="match status" value="1"/>
</dbReference>
<keyword evidence="3" id="KW-1185">Reference proteome</keyword>
<evidence type="ECO:0000313" key="2">
    <source>
        <dbReference type="EMBL" id="TGK95074.1"/>
    </source>
</evidence>
<dbReference type="SUPFAM" id="SSF160631">
    <property type="entry name" value="SMI1/KNR4-like"/>
    <property type="match status" value="1"/>
</dbReference>
<protein>
    <submittedName>
        <fullName evidence="2">SMI1/KNR4 family protein</fullName>
    </submittedName>
</protein>
<sequence length="137" mass="15919">MTIDEVIKKLRKLNEQVPLPYQLPTQKEISEVELELENTFSSDYKKFLLEASDVVVGTLEPCTIVPKDSHTFIVNVAKEAWTKMNVPKNLLPICEDNGNYYCLNNINEVVYWSHDGISDEKWDDLASWIKEVWIDRT</sequence>
<accession>A0ABY2LMP0</accession>
<reference evidence="3" key="1">
    <citation type="journal article" date="2019" name="PLoS Negl. Trop. Dis.">
        <title>Revisiting the worldwide diversity of Leptospira species in the environment.</title>
        <authorList>
            <person name="Vincent A.T."/>
            <person name="Schiettekatte O."/>
            <person name="Bourhy P."/>
            <person name="Veyrier F.J."/>
            <person name="Picardeau M."/>
        </authorList>
    </citation>
    <scope>NUCLEOTIDE SEQUENCE [LARGE SCALE GENOMIC DNA]</scope>
    <source>
        <strain evidence="3">201800278</strain>
    </source>
</reference>
<gene>
    <name evidence="2" type="ORF">EHQ31_18350</name>
</gene>
<dbReference type="InterPro" id="IPR018958">
    <property type="entry name" value="Knr4/Smi1-like_dom"/>
</dbReference>
<evidence type="ECO:0000259" key="1">
    <source>
        <dbReference type="SMART" id="SM00860"/>
    </source>
</evidence>
<name>A0ABY2LMP0_9LEPT</name>
<dbReference type="Proteomes" id="UP000297465">
    <property type="component" value="Unassembled WGS sequence"/>
</dbReference>
<comment type="caution">
    <text evidence="2">The sequence shown here is derived from an EMBL/GenBank/DDBJ whole genome shotgun (WGS) entry which is preliminary data.</text>
</comment>
<dbReference type="InterPro" id="IPR037883">
    <property type="entry name" value="Knr4/Smi1-like_sf"/>
</dbReference>
<evidence type="ECO:0000313" key="3">
    <source>
        <dbReference type="Proteomes" id="UP000297465"/>
    </source>
</evidence>
<dbReference type="Gene3D" id="3.40.1580.10">
    <property type="entry name" value="SMI1/KNR4-like"/>
    <property type="match status" value="1"/>
</dbReference>
<proteinExistence type="predicted"/>
<feature type="domain" description="Knr4/Smi1-like" evidence="1">
    <location>
        <begin position="23"/>
        <end position="131"/>
    </location>
</feature>
<organism evidence="2 3">
    <name type="scientific">Leptospira montravelensis</name>
    <dbReference type="NCBI Taxonomy" id="2484961"/>
    <lineage>
        <taxon>Bacteria</taxon>
        <taxon>Pseudomonadati</taxon>
        <taxon>Spirochaetota</taxon>
        <taxon>Spirochaetia</taxon>
        <taxon>Leptospirales</taxon>
        <taxon>Leptospiraceae</taxon>
        <taxon>Leptospira</taxon>
    </lineage>
</organism>